<organism evidence="1 2">
    <name type="scientific">Bdellovibrio svalbardensis</name>
    <dbReference type="NCBI Taxonomy" id="2972972"/>
    <lineage>
        <taxon>Bacteria</taxon>
        <taxon>Pseudomonadati</taxon>
        <taxon>Bdellovibrionota</taxon>
        <taxon>Bdellovibrionia</taxon>
        <taxon>Bdellovibrionales</taxon>
        <taxon>Pseudobdellovibrionaceae</taxon>
        <taxon>Bdellovibrio</taxon>
    </lineage>
</organism>
<protein>
    <recommendedName>
        <fullName evidence="3">N-acetyltransferase domain-containing protein</fullName>
    </recommendedName>
</protein>
<evidence type="ECO:0008006" key="3">
    <source>
        <dbReference type="Google" id="ProtNLM"/>
    </source>
</evidence>
<proteinExistence type="predicted"/>
<dbReference type="InterPro" id="IPR016181">
    <property type="entry name" value="Acyl_CoA_acyltransferase"/>
</dbReference>
<dbReference type="RefSeq" id="WP_277576953.1">
    <property type="nucleotide sequence ID" value="NZ_JANRMI010000001.1"/>
</dbReference>
<reference evidence="1" key="1">
    <citation type="submission" date="2022-08" db="EMBL/GenBank/DDBJ databases">
        <title>Novel Bdellovibrio Species Isolated from Svalbard: Designation Bdellovibrio svalbardensis.</title>
        <authorList>
            <person name="Mitchell R.J."/>
            <person name="Choi S.Y."/>
        </authorList>
    </citation>
    <scope>NUCLEOTIDE SEQUENCE</scope>
    <source>
        <strain evidence="1">PAP01</strain>
    </source>
</reference>
<evidence type="ECO:0000313" key="1">
    <source>
        <dbReference type="EMBL" id="MDG0815478.1"/>
    </source>
</evidence>
<name>A0ABT6DK43_9BACT</name>
<dbReference type="SUPFAM" id="SSF55729">
    <property type="entry name" value="Acyl-CoA N-acyltransferases (Nat)"/>
    <property type="match status" value="1"/>
</dbReference>
<dbReference type="EMBL" id="JANRMI010000001">
    <property type="protein sequence ID" value="MDG0815478.1"/>
    <property type="molecule type" value="Genomic_DNA"/>
</dbReference>
<gene>
    <name evidence="1" type="ORF">NWE73_03825</name>
</gene>
<dbReference type="Proteomes" id="UP001152321">
    <property type="component" value="Unassembled WGS sequence"/>
</dbReference>
<accession>A0ABT6DK43</accession>
<sequence>MINPLNLFKPYFDLTLGSKKSHITRVLERPGLWMTPQQLENLVEDLRTVVRTLNIGELDYGIVQGSKQALDNAVITLIYDGPTGKPFAFNALTIMNCTVRGHAQQVVHLGLVAVDPSARAKGLSWILYGLTTFLLFIKNRFKPVWISNVTQVPAIIGMVSESFGNVYPNPLQNTRRSYDHLVLAREITTRYRYVFGVGEDAEFDEEAFVLKNAYTGGSDNLKKTFEQAPKHRNPIYNDFTKAALDYDRGDDILQLGQMDVKTYYHYMVHTIPKGSFLVLIYKVLFSCIEFSLVPVIQWFSTSKQMGSLRPRK</sequence>
<evidence type="ECO:0000313" key="2">
    <source>
        <dbReference type="Proteomes" id="UP001152321"/>
    </source>
</evidence>
<comment type="caution">
    <text evidence="1">The sequence shown here is derived from an EMBL/GenBank/DDBJ whole genome shotgun (WGS) entry which is preliminary data.</text>
</comment>
<keyword evidence="2" id="KW-1185">Reference proteome</keyword>